<dbReference type="InterPro" id="IPR029787">
    <property type="entry name" value="Nucleotide_cyclase"/>
</dbReference>
<feature type="transmembrane region" description="Helical" evidence="5">
    <location>
        <begin position="39"/>
        <end position="62"/>
    </location>
</feature>
<evidence type="ECO:0000313" key="8">
    <source>
        <dbReference type="Proteomes" id="UP000014461"/>
    </source>
</evidence>
<sequence>MVSDWSPAEFTERKMSLVMHLAGFIPSAYFSITHLVNGVFWYGLVVLPCALAILVSLFFLFTKPESNHYKTADVWFLLLAIPPVLLALTQPNMHGEFFVPALILACFIHLPLQMAERLVLAVSILAIILGVHHLGVHQGIRFSIGVVASHIFAWGLARVLVKQNNELKELAFKDSLTRCYNRRALFDELLKATQQHKRSGIKASIILLDLDHFKAINDQHGHNVGDQILVWFTHFLQQNTRVNDRVFRYGGEEFLIMLHDADFDTAYQTSEKLVAKISSLLAPNQLSISFSAGIASIKESESIDDWIERADQGLYQAKQAGRKQTWPSQFERVETSSPKQPI</sequence>
<proteinExistence type="predicted"/>
<dbReference type="EMBL" id="BARX01000009">
    <property type="protein sequence ID" value="GAD01631.1"/>
    <property type="molecule type" value="Genomic_DNA"/>
</dbReference>
<evidence type="ECO:0000256" key="3">
    <source>
        <dbReference type="ARBA" id="ARBA00034247"/>
    </source>
</evidence>
<dbReference type="AlphaFoldDB" id="R9PT15"/>
<dbReference type="PANTHER" id="PTHR45138:SF9">
    <property type="entry name" value="DIGUANYLATE CYCLASE DGCM-RELATED"/>
    <property type="match status" value="1"/>
</dbReference>
<reference evidence="7" key="1">
    <citation type="journal article" date="2013" name="Genome Announc.">
        <title>Draft Genome Sequence of Agarivorans albus Strain MKT 106T, an Agarolytic Marine Bacterium.</title>
        <authorList>
            <person name="Yasuike M."/>
            <person name="Nakamura Y."/>
            <person name="Kai W."/>
            <person name="Fujiwara A."/>
            <person name="Fukui Y."/>
            <person name="Satomi M."/>
            <person name="Sano M."/>
        </authorList>
    </citation>
    <scope>NUCLEOTIDE SEQUENCE [LARGE SCALE GENOMIC DNA]</scope>
</reference>
<dbReference type="InterPro" id="IPR043128">
    <property type="entry name" value="Rev_trsase/Diguanyl_cyclase"/>
</dbReference>
<evidence type="ECO:0000256" key="1">
    <source>
        <dbReference type="ARBA" id="ARBA00001946"/>
    </source>
</evidence>
<feature type="transmembrane region" description="Helical" evidence="5">
    <location>
        <begin position="119"/>
        <end position="136"/>
    </location>
</feature>
<dbReference type="Proteomes" id="UP000014461">
    <property type="component" value="Unassembled WGS sequence"/>
</dbReference>
<feature type="region of interest" description="Disordered" evidence="4">
    <location>
        <begin position="318"/>
        <end position="342"/>
    </location>
</feature>
<name>R9PT15_AGAAL</name>
<dbReference type="CDD" id="cd01949">
    <property type="entry name" value="GGDEF"/>
    <property type="match status" value="1"/>
</dbReference>
<protein>
    <recommendedName>
        <fullName evidence="2">diguanylate cyclase</fullName>
        <ecNumber evidence="2">2.7.7.65</ecNumber>
    </recommendedName>
</protein>
<dbReference type="EC" id="2.7.7.65" evidence="2"/>
<dbReference type="SMART" id="SM00267">
    <property type="entry name" value="GGDEF"/>
    <property type="match status" value="1"/>
</dbReference>
<dbReference type="GO" id="GO:0043709">
    <property type="term" value="P:cell adhesion involved in single-species biofilm formation"/>
    <property type="evidence" value="ECO:0007669"/>
    <property type="project" value="TreeGrafter"/>
</dbReference>
<dbReference type="FunFam" id="3.30.70.270:FF:000001">
    <property type="entry name" value="Diguanylate cyclase domain protein"/>
    <property type="match status" value="1"/>
</dbReference>
<feature type="transmembrane region" description="Helical" evidence="5">
    <location>
        <begin position="74"/>
        <end position="91"/>
    </location>
</feature>
<dbReference type="NCBIfam" id="TIGR00254">
    <property type="entry name" value="GGDEF"/>
    <property type="match status" value="1"/>
</dbReference>
<dbReference type="SUPFAM" id="SSF55073">
    <property type="entry name" value="Nucleotide cyclase"/>
    <property type="match status" value="1"/>
</dbReference>
<feature type="domain" description="GGDEF" evidence="6">
    <location>
        <begin position="201"/>
        <end position="330"/>
    </location>
</feature>
<dbReference type="OrthoDB" id="9812260at2"/>
<evidence type="ECO:0000256" key="5">
    <source>
        <dbReference type="SAM" id="Phobius"/>
    </source>
</evidence>
<dbReference type="Pfam" id="PF00990">
    <property type="entry name" value="GGDEF"/>
    <property type="match status" value="1"/>
</dbReference>
<dbReference type="STRING" id="1331007.AALB_1711"/>
<organism evidence="7 8">
    <name type="scientific">Agarivorans albus MKT 106</name>
    <dbReference type="NCBI Taxonomy" id="1331007"/>
    <lineage>
        <taxon>Bacteria</taxon>
        <taxon>Pseudomonadati</taxon>
        <taxon>Pseudomonadota</taxon>
        <taxon>Gammaproteobacteria</taxon>
        <taxon>Alteromonadales</taxon>
        <taxon>Alteromonadaceae</taxon>
        <taxon>Agarivorans</taxon>
    </lineage>
</organism>
<dbReference type="InterPro" id="IPR050469">
    <property type="entry name" value="Diguanylate_Cyclase"/>
</dbReference>
<dbReference type="InterPro" id="IPR000160">
    <property type="entry name" value="GGDEF_dom"/>
</dbReference>
<comment type="cofactor">
    <cofactor evidence="1">
        <name>Mg(2+)</name>
        <dbReference type="ChEBI" id="CHEBI:18420"/>
    </cofactor>
</comment>
<feature type="transmembrane region" description="Helical" evidence="5">
    <location>
        <begin position="97"/>
        <end position="112"/>
    </location>
</feature>
<evidence type="ECO:0000313" key="7">
    <source>
        <dbReference type="EMBL" id="GAD01631.1"/>
    </source>
</evidence>
<dbReference type="Gene3D" id="3.30.70.270">
    <property type="match status" value="1"/>
</dbReference>
<keyword evidence="5" id="KW-0472">Membrane</keyword>
<comment type="caution">
    <text evidence="7">The sequence shown here is derived from an EMBL/GenBank/DDBJ whole genome shotgun (WGS) entry which is preliminary data.</text>
</comment>
<dbReference type="PANTHER" id="PTHR45138">
    <property type="entry name" value="REGULATORY COMPONENTS OF SENSORY TRANSDUCTION SYSTEM"/>
    <property type="match status" value="1"/>
</dbReference>
<dbReference type="GO" id="GO:0052621">
    <property type="term" value="F:diguanylate cyclase activity"/>
    <property type="evidence" value="ECO:0007669"/>
    <property type="project" value="UniProtKB-EC"/>
</dbReference>
<evidence type="ECO:0000256" key="2">
    <source>
        <dbReference type="ARBA" id="ARBA00012528"/>
    </source>
</evidence>
<dbReference type="GO" id="GO:0005886">
    <property type="term" value="C:plasma membrane"/>
    <property type="evidence" value="ECO:0007669"/>
    <property type="project" value="TreeGrafter"/>
</dbReference>
<dbReference type="GO" id="GO:1902201">
    <property type="term" value="P:negative regulation of bacterial-type flagellum-dependent cell motility"/>
    <property type="evidence" value="ECO:0007669"/>
    <property type="project" value="TreeGrafter"/>
</dbReference>
<comment type="catalytic activity">
    <reaction evidence="3">
        <text>2 GTP = 3',3'-c-di-GMP + 2 diphosphate</text>
        <dbReference type="Rhea" id="RHEA:24898"/>
        <dbReference type="ChEBI" id="CHEBI:33019"/>
        <dbReference type="ChEBI" id="CHEBI:37565"/>
        <dbReference type="ChEBI" id="CHEBI:58805"/>
        <dbReference type="EC" id="2.7.7.65"/>
    </reaction>
</comment>
<keyword evidence="5" id="KW-1133">Transmembrane helix</keyword>
<dbReference type="PROSITE" id="PS50887">
    <property type="entry name" value="GGDEF"/>
    <property type="match status" value="1"/>
</dbReference>
<accession>R9PT15</accession>
<evidence type="ECO:0000256" key="4">
    <source>
        <dbReference type="SAM" id="MobiDB-lite"/>
    </source>
</evidence>
<keyword evidence="5" id="KW-0812">Transmembrane</keyword>
<gene>
    <name evidence="7" type="ORF">AALB_1711</name>
</gene>
<evidence type="ECO:0000259" key="6">
    <source>
        <dbReference type="PROSITE" id="PS50887"/>
    </source>
</evidence>
<keyword evidence="8" id="KW-1185">Reference proteome</keyword>